<reference evidence="1 2" key="1">
    <citation type="journal article" date="2013" name="Curr. Biol.">
        <title>The Genome of the Foraminiferan Reticulomyxa filosa.</title>
        <authorList>
            <person name="Glockner G."/>
            <person name="Hulsmann N."/>
            <person name="Schleicher M."/>
            <person name="Noegel A.A."/>
            <person name="Eichinger L."/>
            <person name="Gallinger C."/>
            <person name="Pawlowski J."/>
            <person name="Sierra R."/>
            <person name="Euteneuer U."/>
            <person name="Pillet L."/>
            <person name="Moustafa A."/>
            <person name="Platzer M."/>
            <person name="Groth M."/>
            <person name="Szafranski K."/>
            <person name="Schliwa M."/>
        </authorList>
    </citation>
    <scope>NUCLEOTIDE SEQUENCE [LARGE SCALE GENOMIC DNA]</scope>
</reference>
<protein>
    <recommendedName>
        <fullName evidence="3">Kelch motif family protein</fullName>
    </recommendedName>
</protein>
<evidence type="ECO:0000313" key="2">
    <source>
        <dbReference type="Proteomes" id="UP000023152"/>
    </source>
</evidence>
<gene>
    <name evidence="1" type="ORF">RFI_09686</name>
</gene>
<evidence type="ECO:0008006" key="3">
    <source>
        <dbReference type="Google" id="ProtNLM"/>
    </source>
</evidence>
<sequence>MARQRFKMLPSLPVSLSRGQCVVYKKELLLCGGFLVRECYSYDTVKNQYKPICSYPKGITSRGHCVVANVRNSNSDNKNDNTPNGITLLSFGGVDKYQPKHALVMQYKSVWDNDNAITYKSTKPFNEWIPLTDEHNNPIQIGIREDNYIGARSLIGGSNNHLLFITYPPKDIAVFNLNNFQCIKRSTLPIENWIGYHCFILGRQKNEMLLFCKKTGLSIEYNEDTNAFQFHHLSVCNHIANLGDYAYVRINDNDVLFFGGEITMGWGRTNEVHRYSIGENKWIAFRYIMPVQLSSCTAVLAEDSTCVHIIGGHDGQRSLDIHMQTHINEWLVKEQMQEKPSSEQSNTDVSVKVFICL</sequence>
<dbReference type="AlphaFoldDB" id="X6NP39"/>
<dbReference type="SUPFAM" id="SSF50965">
    <property type="entry name" value="Galactose oxidase, central domain"/>
    <property type="match status" value="1"/>
</dbReference>
<organism evidence="1 2">
    <name type="scientific">Reticulomyxa filosa</name>
    <dbReference type="NCBI Taxonomy" id="46433"/>
    <lineage>
        <taxon>Eukaryota</taxon>
        <taxon>Sar</taxon>
        <taxon>Rhizaria</taxon>
        <taxon>Retaria</taxon>
        <taxon>Foraminifera</taxon>
        <taxon>Monothalamids</taxon>
        <taxon>Reticulomyxidae</taxon>
        <taxon>Reticulomyxa</taxon>
    </lineage>
</organism>
<dbReference type="Proteomes" id="UP000023152">
    <property type="component" value="Unassembled WGS sequence"/>
</dbReference>
<accession>X6NP39</accession>
<dbReference type="InterPro" id="IPR011043">
    <property type="entry name" value="Gal_Oxase/kelch_b-propeller"/>
</dbReference>
<comment type="caution">
    <text evidence="1">The sequence shown here is derived from an EMBL/GenBank/DDBJ whole genome shotgun (WGS) entry which is preliminary data.</text>
</comment>
<dbReference type="InterPro" id="IPR015915">
    <property type="entry name" value="Kelch-typ_b-propeller"/>
</dbReference>
<name>X6NP39_RETFI</name>
<dbReference type="OrthoDB" id="432528at2759"/>
<dbReference type="EMBL" id="ASPP01007252">
    <property type="protein sequence ID" value="ETO27444.1"/>
    <property type="molecule type" value="Genomic_DNA"/>
</dbReference>
<evidence type="ECO:0000313" key="1">
    <source>
        <dbReference type="EMBL" id="ETO27444.1"/>
    </source>
</evidence>
<keyword evidence="2" id="KW-1185">Reference proteome</keyword>
<dbReference type="Gene3D" id="2.120.10.80">
    <property type="entry name" value="Kelch-type beta propeller"/>
    <property type="match status" value="2"/>
</dbReference>
<proteinExistence type="predicted"/>